<sequence length="154" mass="17614">MVFVSPQKDFHSVIVDLLVTALRRCAPERYRVRREMSIILGPRQRPEPDIAVIHADALTGPDTTAYQAADAVLLVEVVSPDSETRDRERKPELYATAGIKHFWRVEQDKGRPTVYVYEIDPATKKYVPTGIFHDKLRLTVPFKIDIDLTEADRL</sequence>
<dbReference type="CDD" id="cd06260">
    <property type="entry name" value="DUF820-like"/>
    <property type="match status" value="1"/>
</dbReference>
<dbReference type="EMBL" id="BOOU01000007">
    <property type="protein sequence ID" value="GII75575.1"/>
    <property type="molecule type" value="Genomic_DNA"/>
</dbReference>
<accession>A0A919R1Y6</accession>
<gene>
    <name evidence="2" type="ORF">Sru01_05570</name>
</gene>
<protein>
    <recommendedName>
        <fullName evidence="1">Putative restriction endonuclease domain-containing protein</fullName>
    </recommendedName>
</protein>
<feature type="domain" description="Putative restriction endonuclease" evidence="1">
    <location>
        <begin position="4"/>
        <end position="140"/>
    </location>
</feature>
<keyword evidence="3" id="KW-1185">Reference proteome</keyword>
<dbReference type="PANTHER" id="PTHR35400">
    <property type="entry name" value="SLR1083 PROTEIN"/>
    <property type="match status" value="1"/>
</dbReference>
<dbReference type="InterPro" id="IPR011335">
    <property type="entry name" value="Restrct_endonuc-II-like"/>
</dbReference>
<reference evidence="2" key="1">
    <citation type="submission" date="2021-01" db="EMBL/GenBank/DDBJ databases">
        <title>Whole genome shotgun sequence of Sphaerisporangium rufum NBRC 109079.</title>
        <authorList>
            <person name="Komaki H."/>
            <person name="Tamura T."/>
        </authorList>
    </citation>
    <scope>NUCLEOTIDE SEQUENCE</scope>
    <source>
        <strain evidence="2">NBRC 109079</strain>
    </source>
</reference>
<comment type="caution">
    <text evidence="2">The sequence shown here is derived from an EMBL/GenBank/DDBJ whole genome shotgun (WGS) entry which is preliminary data.</text>
</comment>
<evidence type="ECO:0000313" key="2">
    <source>
        <dbReference type="EMBL" id="GII75575.1"/>
    </source>
</evidence>
<name>A0A919R1Y6_9ACTN</name>
<dbReference type="InterPro" id="IPR012296">
    <property type="entry name" value="Nuclease_put_TT1808"/>
</dbReference>
<dbReference type="Pfam" id="PF05685">
    <property type="entry name" value="Uma2"/>
    <property type="match status" value="1"/>
</dbReference>
<evidence type="ECO:0000313" key="3">
    <source>
        <dbReference type="Proteomes" id="UP000655287"/>
    </source>
</evidence>
<dbReference type="InterPro" id="IPR008538">
    <property type="entry name" value="Uma2"/>
</dbReference>
<dbReference type="Gene3D" id="3.90.1570.10">
    <property type="entry name" value="tt1808, chain A"/>
    <property type="match status" value="1"/>
</dbReference>
<dbReference type="Proteomes" id="UP000655287">
    <property type="component" value="Unassembled WGS sequence"/>
</dbReference>
<dbReference type="SUPFAM" id="SSF52980">
    <property type="entry name" value="Restriction endonuclease-like"/>
    <property type="match status" value="1"/>
</dbReference>
<dbReference type="AlphaFoldDB" id="A0A919R1Y6"/>
<evidence type="ECO:0000259" key="1">
    <source>
        <dbReference type="Pfam" id="PF05685"/>
    </source>
</evidence>
<organism evidence="2 3">
    <name type="scientific">Sphaerisporangium rufum</name>
    <dbReference type="NCBI Taxonomy" id="1381558"/>
    <lineage>
        <taxon>Bacteria</taxon>
        <taxon>Bacillati</taxon>
        <taxon>Actinomycetota</taxon>
        <taxon>Actinomycetes</taxon>
        <taxon>Streptosporangiales</taxon>
        <taxon>Streptosporangiaceae</taxon>
        <taxon>Sphaerisporangium</taxon>
    </lineage>
</organism>
<dbReference type="PANTHER" id="PTHR35400:SF3">
    <property type="entry name" value="SLL1072 PROTEIN"/>
    <property type="match status" value="1"/>
</dbReference>
<proteinExistence type="predicted"/>